<keyword evidence="2" id="KW-1185">Reference proteome</keyword>
<dbReference type="Gene3D" id="3.30.40.10">
    <property type="entry name" value="Zinc/RING finger domain, C3HC4 (zinc finger)"/>
    <property type="match status" value="1"/>
</dbReference>
<feature type="non-terminal residue" evidence="1">
    <location>
        <position position="1"/>
    </location>
</feature>
<organism evidence="1 2">
    <name type="scientific">Acropora cervicornis</name>
    <name type="common">Staghorn coral</name>
    <dbReference type="NCBI Taxonomy" id="6130"/>
    <lineage>
        <taxon>Eukaryota</taxon>
        <taxon>Metazoa</taxon>
        <taxon>Cnidaria</taxon>
        <taxon>Anthozoa</taxon>
        <taxon>Hexacorallia</taxon>
        <taxon>Scleractinia</taxon>
        <taxon>Astrocoeniina</taxon>
        <taxon>Acroporidae</taxon>
        <taxon>Acropora</taxon>
    </lineage>
</organism>
<dbReference type="AlphaFoldDB" id="A0AAD9PYQ3"/>
<accession>A0AAD9PYQ3</accession>
<name>A0AAD9PYQ3_ACRCE</name>
<dbReference type="EMBL" id="JARQWQ010000098">
    <property type="protein sequence ID" value="KAK2551413.1"/>
    <property type="molecule type" value="Genomic_DNA"/>
</dbReference>
<evidence type="ECO:0008006" key="3">
    <source>
        <dbReference type="Google" id="ProtNLM"/>
    </source>
</evidence>
<comment type="caution">
    <text evidence="1">The sequence shown here is derived from an EMBL/GenBank/DDBJ whole genome shotgun (WGS) entry which is preliminary data.</text>
</comment>
<dbReference type="InterPro" id="IPR013083">
    <property type="entry name" value="Znf_RING/FYVE/PHD"/>
</dbReference>
<reference evidence="1" key="2">
    <citation type="journal article" date="2023" name="Science">
        <title>Genomic signatures of disease resistance in endangered staghorn corals.</title>
        <authorList>
            <person name="Vollmer S.V."/>
            <person name="Selwyn J.D."/>
            <person name="Despard B.A."/>
            <person name="Roesel C.L."/>
        </authorList>
    </citation>
    <scope>NUCLEOTIDE SEQUENCE</scope>
    <source>
        <strain evidence="1">K2</strain>
    </source>
</reference>
<protein>
    <recommendedName>
        <fullName evidence="3">TRAF-type domain-containing protein</fullName>
    </recommendedName>
</protein>
<dbReference type="Proteomes" id="UP001249851">
    <property type="component" value="Unassembled WGS sequence"/>
</dbReference>
<gene>
    <name evidence="1" type="ORF">P5673_027815</name>
</gene>
<proteinExistence type="predicted"/>
<evidence type="ECO:0000313" key="2">
    <source>
        <dbReference type="Proteomes" id="UP001249851"/>
    </source>
</evidence>
<reference evidence="1" key="1">
    <citation type="journal article" date="2023" name="G3 (Bethesda)">
        <title>Whole genome assembly and annotation of the endangered Caribbean coral Acropora cervicornis.</title>
        <authorList>
            <person name="Selwyn J.D."/>
            <person name="Vollmer S.V."/>
        </authorList>
    </citation>
    <scope>NUCLEOTIDE SEQUENCE</scope>
    <source>
        <strain evidence="1">K2</strain>
    </source>
</reference>
<sequence>MNNSPSKMVFDNVEFDKGIPGQYLCDDHVRGCGELDTECTRCHAPVKTENRYTHDDCLMADIQCESGVLLKRADEDEHRRNMCALQEIICPLKCGETVKRCMEASHSLVCANVAQKCSIEGCGHNIRRSLQESHMREHQGSHVQLLQNQLTKAIWNADR</sequence>
<evidence type="ECO:0000313" key="1">
    <source>
        <dbReference type="EMBL" id="KAK2551413.1"/>
    </source>
</evidence>